<accession>A0A8T2KT91</accession>
<dbReference type="AlphaFoldDB" id="A0A8T2KT91"/>
<gene>
    <name evidence="1" type="ORF">AMEX_G24511</name>
</gene>
<proteinExistence type="predicted"/>
<dbReference type="Proteomes" id="UP000752171">
    <property type="component" value="Unassembled WGS sequence"/>
</dbReference>
<name>A0A8T2KT91_ASTMX</name>
<reference evidence="1 2" key="1">
    <citation type="submission" date="2021-07" db="EMBL/GenBank/DDBJ databases">
        <authorList>
            <person name="Imarazene B."/>
            <person name="Zahm M."/>
            <person name="Klopp C."/>
            <person name="Cabau C."/>
            <person name="Beille S."/>
            <person name="Jouanno E."/>
            <person name="Castinel A."/>
            <person name="Lluch J."/>
            <person name="Gil L."/>
            <person name="Kuchtly C."/>
            <person name="Lopez Roques C."/>
            <person name="Donnadieu C."/>
            <person name="Parrinello H."/>
            <person name="Journot L."/>
            <person name="Du K."/>
            <person name="Schartl M."/>
            <person name="Retaux S."/>
            <person name="Guiguen Y."/>
        </authorList>
    </citation>
    <scope>NUCLEOTIDE SEQUENCE [LARGE SCALE GENOMIC DNA]</scope>
    <source>
        <strain evidence="1">Pach_M1</strain>
        <tissue evidence="1">Testis</tissue>
    </source>
</reference>
<comment type="caution">
    <text evidence="1">The sequence shown here is derived from an EMBL/GenBank/DDBJ whole genome shotgun (WGS) entry which is preliminary data.</text>
</comment>
<protein>
    <submittedName>
        <fullName evidence="1">Uncharacterized protein</fullName>
    </submittedName>
</protein>
<sequence>MYEAKPVNIMGCTTSGKSDTSVLDVVPCRFLHHFITAVLDSGILDLFISSIRRTVHCRAWFESTRYNCGVLNIILIGWIWTRC</sequence>
<organism evidence="1 2">
    <name type="scientific">Astyanax mexicanus</name>
    <name type="common">Blind cave fish</name>
    <name type="synonym">Astyanax fasciatus mexicanus</name>
    <dbReference type="NCBI Taxonomy" id="7994"/>
    <lineage>
        <taxon>Eukaryota</taxon>
        <taxon>Metazoa</taxon>
        <taxon>Chordata</taxon>
        <taxon>Craniata</taxon>
        <taxon>Vertebrata</taxon>
        <taxon>Euteleostomi</taxon>
        <taxon>Actinopterygii</taxon>
        <taxon>Neopterygii</taxon>
        <taxon>Teleostei</taxon>
        <taxon>Ostariophysi</taxon>
        <taxon>Characiformes</taxon>
        <taxon>Characoidei</taxon>
        <taxon>Acestrorhamphidae</taxon>
        <taxon>Acestrorhamphinae</taxon>
        <taxon>Astyanax</taxon>
    </lineage>
</organism>
<dbReference type="EMBL" id="JAICCE010000021">
    <property type="protein sequence ID" value="KAG9262698.1"/>
    <property type="molecule type" value="Genomic_DNA"/>
</dbReference>
<evidence type="ECO:0000313" key="2">
    <source>
        <dbReference type="Proteomes" id="UP000752171"/>
    </source>
</evidence>
<evidence type="ECO:0000313" key="1">
    <source>
        <dbReference type="EMBL" id="KAG9262698.1"/>
    </source>
</evidence>